<feature type="region of interest" description="Disordered" evidence="1">
    <location>
        <begin position="94"/>
        <end position="118"/>
    </location>
</feature>
<sequence length="118" mass="13851">MFAAKYICKFDESPRYAPHIVATNELKVNQFMQDLKKTIVRDLKSGRIQGILFAQITERPLDAKQVEKDIQNEEKIRRERLGIEMQRGFRPNFQVGRGQTQFQRPQDMKRKGVPAQQC</sequence>
<reference evidence="3" key="1">
    <citation type="submission" date="2016-06" db="EMBL/GenBank/DDBJ databases">
        <title>Parallel loss of symbiosis genes in relatives of nitrogen-fixing non-legume Parasponia.</title>
        <authorList>
            <person name="Van Velzen R."/>
            <person name="Holmer R."/>
            <person name="Bu F."/>
            <person name="Rutten L."/>
            <person name="Van Zeijl A."/>
            <person name="Liu W."/>
            <person name="Santuari L."/>
            <person name="Cao Q."/>
            <person name="Sharma T."/>
            <person name="Shen D."/>
            <person name="Roswanjaya Y."/>
            <person name="Wardhani T."/>
            <person name="Kalhor M.S."/>
            <person name="Jansen J."/>
            <person name="Van den Hoogen J."/>
            <person name="Gungor B."/>
            <person name="Hartog M."/>
            <person name="Hontelez J."/>
            <person name="Verver J."/>
            <person name="Yang W.-C."/>
            <person name="Schijlen E."/>
            <person name="Repin R."/>
            <person name="Schilthuizen M."/>
            <person name="Schranz E."/>
            <person name="Heidstra R."/>
            <person name="Miyata K."/>
            <person name="Fedorova E."/>
            <person name="Kohlen W."/>
            <person name="Bisseling T."/>
            <person name="Smit S."/>
            <person name="Geurts R."/>
        </authorList>
    </citation>
    <scope>NUCLEOTIDE SEQUENCE [LARGE SCALE GENOMIC DNA]</scope>
    <source>
        <strain evidence="3">cv. WU1-14</strain>
    </source>
</reference>
<evidence type="ECO:0000313" key="3">
    <source>
        <dbReference type="Proteomes" id="UP000237105"/>
    </source>
</evidence>
<comment type="caution">
    <text evidence="2">The sequence shown here is derived from an EMBL/GenBank/DDBJ whole genome shotgun (WGS) entry which is preliminary data.</text>
</comment>
<protein>
    <submittedName>
        <fullName evidence="2">Uncharacterized protein</fullName>
    </submittedName>
</protein>
<proteinExistence type="predicted"/>
<organism evidence="2 3">
    <name type="scientific">Parasponia andersonii</name>
    <name type="common">Sponia andersonii</name>
    <dbReference type="NCBI Taxonomy" id="3476"/>
    <lineage>
        <taxon>Eukaryota</taxon>
        <taxon>Viridiplantae</taxon>
        <taxon>Streptophyta</taxon>
        <taxon>Embryophyta</taxon>
        <taxon>Tracheophyta</taxon>
        <taxon>Spermatophyta</taxon>
        <taxon>Magnoliopsida</taxon>
        <taxon>eudicotyledons</taxon>
        <taxon>Gunneridae</taxon>
        <taxon>Pentapetalae</taxon>
        <taxon>rosids</taxon>
        <taxon>fabids</taxon>
        <taxon>Rosales</taxon>
        <taxon>Cannabaceae</taxon>
        <taxon>Parasponia</taxon>
    </lineage>
</organism>
<dbReference type="AlphaFoldDB" id="A0A2P5AWU8"/>
<accession>A0A2P5AWU8</accession>
<dbReference type="EMBL" id="JXTB01000426">
    <property type="protein sequence ID" value="PON41009.1"/>
    <property type="molecule type" value="Genomic_DNA"/>
</dbReference>
<keyword evidence="3" id="KW-1185">Reference proteome</keyword>
<name>A0A2P5AWU8_PARAD</name>
<dbReference type="Proteomes" id="UP000237105">
    <property type="component" value="Unassembled WGS sequence"/>
</dbReference>
<dbReference type="OrthoDB" id="2272416at2759"/>
<evidence type="ECO:0000313" key="2">
    <source>
        <dbReference type="EMBL" id="PON41009.1"/>
    </source>
</evidence>
<evidence type="ECO:0000256" key="1">
    <source>
        <dbReference type="SAM" id="MobiDB-lite"/>
    </source>
</evidence>
<gene>
    <name evidence="2" type="ORF">PanWU01x14_292980</name>
</gene>